<dbReference type="CDD" id="cd00635">
    <property type="entry name" value="PLPDE_III_YBL036c_like"/>
    <property type="match status" value="1"/>
</dbReference>
<reference evidence="3" key="1">
    <citation type="journal article" date="2015" name="Nature">
        <title>Complex archaea that bridge the gap between prokaryotes and eukaryotes.</title>
        <authorList>
            <person name="Spang A."/>
            <person name="Saw J.H."/>
            <person name="Jorgensen S.L."/>
            <person name="Zaremba-Niedzwiedzka K."/>
            <person name="Martijn J."/>
            <person name="Lind A.E."/>
            <person name="van Eijk R."/>
            <person name="Schleper C."/>
            <person name="Guy L."/>
            <person name="Ettema T.J."/>
        </authorList>
    </citation>
    <scope>NUCLEOTIDE SEQUENCE</scope>
</reference>
<dbReference type="SUPFAM" id="SSF51419">
    <property type="entry name" value="PLP-binding barrel"/>
    <property type="match status" value="1"/>
</dbReference>
<dbReference type="InterPro" id="IPR001608">
    <property type="entry name" value="Ala_racemase_N"/>
</dbReference>
<proteinExistence type="inferred from homology"/>
<dbReference type="InterPro" id="IPR011078">
    <property type="entry name" value="PyrdxlP_homeostasis"/>
</dbReference>
<dbReference type="HAMAP" id="MF_02087">
    <property type="entry name" value="PLP_homeostasis"/>
    <property type="match status" value="1"/>
</dbReference>
<dbReference type="NCBIfam" id="TIGR00044">
    <property type="entry name" value="YggS family pyridoxal phosphate-dependent enzyme"/>
    <property type="match status" value="1"/>
</dbReference>
<accession>A0A0F8ZPK8</accession>
<evidence type="ECO:0000259" key="2">
    <source>
        <dbReference type="Pfam" id="PF01168"/>
    </source>
</evidence>
<gene>
    <name evidence="3" type="ORF">LCGC14_2748500</name>
</gene>
<evidence type="ECO:0000313" key="3">
    <source>
        <dbReference type="EMBL" id="KKK87910.1"/>
    </source>
</evidence>
<dbReference type="EMBL" id="LAZR01050192">
    <property type="protein sequence ID" value="KKK87910.1"/>
    <property type="molecule type" value="Genomic_DNA"/>
</dbReference>
<name>A0A0F8ZPK8_9ZZZZ</name>
<comment type="caution">
    <text evidence="3">The sequence shown here is derived from an EMBL/GenBank/DDBJ whole genome shotgun (WGS) entry which is preliminary data.</text>
</comment>
<dbReference type="FunFam" id="3.20.20.10:FF:000018">
    <property type="entry name" value="Pyridoxal phosphate homeostasis protein"/>
    <property type="match status" value="1"/>
</dbReference>
<dbReference type="InterPro" id="IPR029066">
    <property type="entry name" value="PLP-binding_barrel"/>
</dbReference>
<dbReference type="PIRSF" id="PIRSF004848">
    <property type="entry name" value="YBL036c_PLPDEIII"/>
    <property type="match status" value="1"/>
</dbReference>
<feature type="domain" description="Alanine racemase N-terminal" evidence="2">
    <location>
        <begin position="35"/>
        <end position="228"/>
    </location>
</feature>
<keyword evidence="1" id="KW-0663">Pyridoxal phosphate</keyword>
<dbReference type="GO" id="GO:0030170">
    <property type="term" value="F:pyridoxal phosphate binding"/>
    <property type="evidence" value="ECO:0007669"/>
    <property type="project" value="InterPro"/>
</dbReference>
<dbReference type="PANTHER" id="PTHR10146">
    <property type="entry name" value="PROLINE SYNTHETASE CO-TRANSCRIBED BACTERIAL HOMOLOG PROTEIN"/>
    <property type="match status" value="1"/>
</dbReference>
<sequence>MQTSGRLSTIAERVEAVRLRIAGACRRSGRSSDEVTLVAVTKGFTSEAVREGAASGLRHFGENRVQEAQAKLPQLTDISPRLTWHMVGHLQTNKVKTALGLFDIIHSVDSLHLAEAISRRAPPSVRVPVLLEVNVAGEPAKYGLSPEELPAQAEAIRSLPGLDVRGLMTVAPMIGDDDELRPVFRSLRRLADSLRLRELSMGMTDDFEMAVEEGATIVRIGRAIFGERSER</sequence>
<dbReference type="PANTHER" id="PTHR10146:SF14">
    <property type="entry name" value="PYRIDOXAL PHOSPHATE HOMEOSTASIS PROTEIN"/>
    <property type="match status" value="1"/>
</dbReference>
<evidence type="ECO:0000256" key="1">
    <source>
        <dbReference type="ARBA" id="ARBA00022898"/>
    </source>
</evidence>
<dbReference type="Pfam" id="PF01168">
    <property type="entry name" value="Ala_racemase_N"/>
    <property type="match status" value="1"/>
</dbReference>
<protein>
    <recommendedName>
        <fullName evidence="2">Alanine racemase N-terminal domain-containing protein</fullName>
    </recommendedName>
</protein>
<organism evidence="3">
    <name type="scientific">marine sediment metagenome</name>
    <dbReference type="NCBI Taxonomy" id="412755"/>
    <lineage>
        <taxon>unclassified sequences</taxon>
        <taxon>metagenomes</taxon>
        <taxon>ecological metagenomes</taxon>
    </lineage>
</organism>
<dbReference type="Gene3D" id="3.20.20.10">
    <property type="entry name" value="Alanine racemase"/>
    <property type="match status" value="1"/>
</dbReference>
<dbReference type="AlphaFoldDB" id="A0A0F8ZPK8"/>